<gene>
    <name evidence="3" type="ORF">LCGC14_0202940</name>
</gene>
<feature type="region of interest" description="Disordered" evidence="1">
    <location>
        <begin position="1"/>
        <end position="25"/>
    </location>
</feature>
<evidence type="ECO:0000313" key="3">
    <source>
        <dbReference type="EMBL" id="KKN92995.1"/>
    </source>
</evidence>
<name>A0A0F9UIC6_9ZZZZ</name>
<dbReference type="InterPro" id="IPR037171">
    <property type="entry name" value="NagB/RpiA_transferase-like"/>
</dbReference>
<dbReference type="EMBL" id="LAZR01000090">
    <property type="protein sequence ID" value="KKN92995.1"/>
    <property type="molecule type" value="Genomic_DNA"/>
</dbReference>
<comment type="caution">
    <text evidence="3">The sequence shown here is derived from an EMBL/GenBank/DDBJ whole genome shotgun (WGS) entry which is preliminary data.</text>
</comment>
<proteinExistence type="predicted"/>
<sequence>MSGSTRDAVLGRIRRSNGARPGDPERQRIVEARLAGAPKGIVPQRGQLPHADQVALFVKMAEKADATTAQIASYGDLPAEVSRWLRDNNFPADLRLAEDPRLTGADFGATALTLRRGASDGNDLNALSHAESGIAETGTLVLVSGTDNPTSLNFLPENHIVVVKAEDIAGDMEATFPAIRQRYGKGEMPRSLNFVTGPSRSGDIEQTLLLGAHGPRALHIVVVG</sequence>
<evidence type="ECO:0000256" key="1">
    <source>
        <dbReference type="SAM" id="MobiDB-lite"/>
    </source>
</evidence>
<protein>
    <recommendedName>
        <fullName evidence="2">LUD domain-containing protein</fullName>
    </recommendedName>
</protein>
<reference evidence="3" key="1">
    <citation type="journal article" date="2015" name="Nature">
        <title>Complex archaea that bridge the gap between prokaryotes and eukaryotes.</title>
        <authorList>
            <person name="Spang A."/>
            <person name="Saw J.H."/>
            <person name="Jorgensen S.L."/>
            <person name="Zaremba-Niedzwiedzka K."/>
            <person name="Martijn J."/>
            <person name="Lind A.E."/>
            <person name="van Eijk R."/>
            <person name="Schleper C."/>
            <person name="Guy L."/>
            <person name="Ettema T.J."/>
        </authorList>
    </citation>
    <scope>NUCLEOTIDE SEQUENCE</scope>
</reference>
<dbReference type="PANTHER" id="PTHR43682">
    <property type="entry name" value="LACTATE UTILIZATION PROTEIN C"/>
    <property type="match status" value="1"/>
</dbReference>
<organism evidence="3">
    <name type="scientific">marine sediment metagenome</name>
    <dbReference type="NCBI Taxonomy" id="412755"/>
    <lineage>
        <taxon>unclassified sequences</taxon>
        <taxon>metagenomes</taxon>
        <taxon>ecological metagenomes</taxon>
    </lineage>
</organism>
<feature type="domain" description="LUD" evidence="2">
    <location>
        <begin position="127"/>
        <end position="223"/>
    </location>
</feature>
<dbReference type="InterPro" id="IPR024185">
    <property type="entry name" value="FTHF_cligase-like_sf"/>
</dbReference>
<dbReference type="Gene3D" id="3.40.50.10420">
    <property type="entry name" value="NagB/RpiA/CoA transferase-like"/>
    <property type="match status" value="1"/>
</dbReference>
<evidence type="ECO:0000259" key="2">
    <source>
        <dbReference type="Pfam" id="PF02589"/>
    </source>
</evidence>
<dbReference type="Pfam" id="PF02589">
    <property type="entry name" value="LUD_dom"/>
    <property type="match status" value="1"/>
</dbReference>
<dbReference type="PANTHER" id="PTHR43682:SF1">
    <property type="entry name" value="LACTATE UTILIZATION PROTEIN C"/>
    <property type="match status" value="1"/>
</dbReference>
<accession>A0A0F9UIC6</accession>
<dbReference type="InterPro" id="IPR003741">
    <property type="entry name" value="LUD_dom"/>
</dbReference>
<dbReference type="AlphaFoldDB" id="A0A0F9UIC6"/>
<dbReference type="SUPFAM" id="SSF100950">
    <property type="entry name" value="NagB/RpiA/CoA transferase-like"/>
    <property type="match status" value="1"/>
</dbReference>